<dbReference type="InterPro" id="IPR008972">
    <property type="entry name" value="Cupredoxin"/>
</dbReference>
<reference evidence="3" key="2">
    <citation type="journal article" date="2019" name="MicrobiologyOpen">
        <title>High-quality draft genome sequence of Gaiella occulta isolated from a 150 meter deep mineral water borehole and comparison with the genome sequences of other deep-branching lineages of the phylum Actinobacteria.</title>
        <authorList>
            <person name="Severino R."/>
            <person name="Froufe H.J.C."/>
            <person name="Barroso C."/>
            <person name="Albuquerque L."/>
            <person name="Lobo-da-Cunha A."/>
            <person name="da Costa M.S."/>
            <person name="Egas C."/>
        </authorList>
    </citation>
    <scope>NUCLEOTIDE SEQUENCE [LARGE SCALE GENOMIC DNA]</scope>
    <source>
        <strain evidence="3">F2-233</strain>
    </source>
</reference>
<dbReference type="Gene3D" id="2.60.40.420">
    <property type="entry name" value="Cupredoxins - blue copper proteins"/>
    <property type="match status" value="1"/>
</dbReference>
<name>A0A7M2Z190_9ACTN</name>
<evidence type="ECO:0000256" key="1">
    <source>
        <dbReference type="SAM" id="SignalP"/>
    </source>
</evidence>
<proteinExistence type="predicted"/>
<feature type="signal peptide" evidence="1">
    <location>
        <begin position="1"/>
        <end position="23"/>
    </location>
</feature>
<dbReference type="OrthoDB" id="162678at2"/>
<comment type="caution">
    <text evidence="2">The sequence shown here is derived from an EMBL/GenBank/DDBJ whole genome shotgun (WGS) entry which is preliminary data.</text>
</comment>
<sequence length="269" mass="28520">MGARILLPALALPALAAAGFVAAAHGAAPRPGPVEVDAADYAYVMPSVVKGGVVAMRFRNTGKEPHEFAFGRIDKGHTFAQALRAFDRGKDVAWVHDFGGPPLLTPGAEITITRKLPPGNYFFICAVPDAKGVRHSKLGMARAFTITGDSGAQLPKADAVITAGKKRFVVPQLQAGRQTIELRNRAGTGRGFGLVTLNPGKTKADVDRWVKSIETTGKLPAGPMPMTFLGAMQTIPSGTSVYLTVNLEAGRRYRVSDDESGIQAVFTPR</sequence>
<dbReference type="SUPFAM" id="SSF49503">
    <property type="entry name" value="Cupredoxins"/>
    <property type="match status" value="1"/>
</dbReference>
<dbReference type="RefSeq" id="WP_147281203.1">
    <property type="nucleotide sequence ID" value="NZ_QQZY01000002.1"/>
</dbReference>
<evidence type="ECO:0008006" key="4">
    <source>
        <dbReference type="Google" id="ProtNLM"/>
    </source>
</evidence>
<dbReference type="AlphaFoldDB" id="A0A7M2Z190"/>
<dbReference type="Proteomes" id="UP000254134">
    <property type="component" value="Unassembled WGS sequence"/>
</dbReference>
<reference evidence="2 3" key="1">
    <citation type="submission" date="2018-07" db="EMBL/GenBank/DDBJ databases">
        <title>High-quality-draft genome sequence of Gaiella occulta.</title>
        <authorList>
            <person name="Severino R."/>
            <person name="Froufe H.J.C."/>
            <person name="Rainey F.A."/>
            <person name="Barroso C."/>
            <person name="Albuquerque L."/>
            <person name="Lobo-Da-Cunha A."/>
            <person name="Da Costa M.S."/>
            <person name="Egas C."/>
        </authorList>
    </citation>
    <scope>NUCLEOTIDE SEQUENCE [LARGE SCALE GENOMIC DNA]</scope>
    <source>
        <strain evidence="2 3">F2-233</strain>
    </source>
</reference>
<organism evidence="2 3">
    <name type="scientific">Gaiella occulta</name>
    <dbReference type="NCBI Taxonomy" id="1002870"/>
    <lineage>
        <taxon>Bacteria</taxon>
        <taxon>Bacillati</taxon>
        <taxon>Actinomycetota</taxon>
        <taxon>Thermoleophilia</taxon>
        <taxon>Gaiellales</taxon>
        <taxon>Gaiellaceae</taxon>
        <taxon>Gaiella</taxon>
    </lineage>
</organism>
<accession>A0A7M2Z190</accession>
<evidence type="ECO:0000313" key="3">
    <source>
        <dbReference type="Proteomes" id="UP000254134"/>
    </source>
</evidence>
<dbReference type="EMBL" id="QQZY01000002">
    <property type="protein sequence ID" value="RDI75561.1"/>
    <property type="molecule type" value="Genomic_DNA"/>
</dbReference>
<gene>
    <name evidence="2" type="ORF">Gocc_1359</name>
</gene>
<protein>
    <recommendedName>
        <fullName evidence="4">EfeO-type cupredoxin-like domain-containing protein</fullName>
    </recommendedName>
</protein>
<feature type="chain" id="PRO_5029684727" description="EfeO-type cupredoxin-like domain-containing protein" evidence="1">
    <location>
        <begin position="24"/>
        <end position="269"/>
    </location>
</feature>
<keyword evidence="3" id="KW-1185">Reference proteome</keyword>
<evidence type="ECO:0000313" key="2">
    <source>
        <dbReference type="EMBL" id="RDI75561.1"/>
    </source>
</evidence>
<keyword evidence="1" id="KW-0732">Signal</keyword>